<dbReference type="Pfam" id="PF25087">
    <property type="entry name" value="GMPPB_C"/>
    <property type="match status" value="1"/>
</dbReference>
<evidence type="ECO:0000259" key="3">
    <source>
        <dbReference type="Pfam" id="PF25087"/>
    </source>
</evidence>
<dbReference type="KEGG" id="thel:IG193_03245"/>
<sequence>MIKTAVVLAGGKGVRLRPLTLTAPKPLLPVGNKPILDHIIGLLVSKGFEKIVVAVNYLGHKILSHLLEKYLDAGVEIVAPSIYPEDTADAVRKLAAFVDEDFLVAMGDVLTNIDLRAFADFHEKSGAFASIGLIEVPSVRDFGAVILDGRWRVLHFMEKPTPHEWYITTVAYSTGKQRYMQPYSNLANSGFYAFKVELLDVLSENPHLMDFGRHVFPWLLENGYNIIGWSAGNAYWIDVGRPASFLAANMDLLDGLPYPLTPRGSPRDGLWIGEDTVINESVVINPPVALGDRIEVLENSVIGPYAIIGDDVKVGRSSRIAYSVIMDKCTLEDQTFVTNSILAKNILVRMRASVRESVIGESSVIESRLEVGPGMIIMPGSVLLEEVKNA</sequence>
<dbReference type="Pfam" id="PF00483">
    <property type="entry name" value="NTP_transferase"/>
    <property type="match status" value="1"/>
</dbReference>
<dbReference type="InterPro" id="IPR056729">
    <property type="entry name" value="GMPPB_C"/>
</dbReference>
<dbReference type="InterPro" id="IPR050486">
    <property type="entry name" value="Mannose-1P_guanyltransferase"/>
</dbReference>
<reference evidence="4 5" key="1">
    <citation type="submission" date="2020-10" db="EMBL/GenBank/DDBJ databases">
        <title>Thermofilum lucidum 3507LT sp. nov. a novel member of Thermofilaceae family isolated from Chile hot spring, and proposal of description order Thermofilales.</title>
        <authorList>
            <person name="Zayulina K.S."/>
            <person name="Elcheninov A.G."/>
            <person name="Toshchakov S.V."/>
            <person name="Kublanov I.V."/>
        </authorList>
    </citation>
    <scope>NUCLEOTIDE SEQUENCE [LARGE SCALE GENOMIC DNA]</scope>
    <source>
        <strain evidence="4 5">3507LT</strain>
    </source>
</reference>
<name>A0A7L9FIN1_9CREN</name>
<dbReference type="SUPFAM" id="SSF51161">
    <property type="entry name" value="Trimeric LpxA-like enzymes"/>
    <property type="match status" value="1"/>
</dbReference>
<dbReference type="RefSeq" id="WP_192819463.1">
    <property type="nucleotide sequence ID" value="NZ_CP062310.1"/>
</dbReference>
<dbReference type="AlphaFoldDB" id="A0A7L9FIN1"/>
<accession>A0A7L9FIN1</accession>
<dbReference type="InParanoid" id="A0A7L9FIN1"/>
<dbReference type="EMBL" id="CP062310">
    <property type="protein sequence ID" value="QOJ79491.1"/>
    <property type="molecule type" value="Genomic_DNA"/>
</dbReference>
<dbReference type="InterPro" id="IPR029044">
    <property type="entry name" value="Nucleotide-diphossugar_trans"/>
</dbReference>
<dbReference type="Proteomes" id="UP000594121">
    <property type="component" value="Chromosome"/>
</dbReference>
<dbReference type="SUPFAM" id="SSF53448">
    <property type="entry name" value="Nucleotide-diphospho-sugar transferases"/>
    <property type="match status" value="1"/>
</dbReference>
<dbReference type="Gene3D" id="3.90.550.10">
    <property type="entry name" value="Spore Coat Polysaccharide Biosynthesis Protein SpsA, Chain A"/>
    <property type="match status" value="1"/>
</dbReference>
<dbReference type="GeneID" id="59148879"/>
<dbReference type="InterPro" id="IPR005835">
    <property type="entry name" value="NTP_transferase_dom"/>
</dbReference>
<keyword evidence="5" id="KW-1185">Reference proteome</keyword>
<protein>
    <submittedName>
        <fullName evidence="4">NDP-sugar synthase</fullName>
    </submittedName>
</protein>
<dbReference type="CDD" id="cd04181">
    <property type="entry name" value="NTP_transferase"/>
    <property type="match status" value="1"/>
</dbReference>
<evidence type="ECO:0000256" key="1">
    <source>
        <dbReference type="ARBA" id="ARBA00007274"/>
    </source>
</evidence>
<dbReference type="PANTHER" id="PTHR22572">
    <property type="entry name" value="SUGAR-1-PHOSPHATE GUANYL TRANSFERASE"/>
    <property type="match status" value="1"/>
</dbReference>
<feature type="domain" description="Nucleotidyl transferase" evidence="2">
    <location>
        <begin position="5"/>
        <end position="254"/>
    </location>
</feature>
<feature type="domain" description="Mannose-1-phosphate guanyltransferase C-terminal" evidence="3">
    <location>
        <begin position="285"/>
        <end position="383"/>
    </location>
</feature>
<dbReference type="Gene3D" id="2.160.10.10">
    <property type="entry name" value="Hexapeptide repeat proteins"/>
    <property type="match status" value="1"/>
</dbReference>
<organism evidence="4 5">
    <name type="scientific">Infirmifilum lucidum</name>
    <dbReference type="NCBI Taxonomy" id="2776706"/>
    <lineage>
        <taxon>Archaea</taxon>
        <taxon>Thermoproteota</taxon>
        <taxon>Thermoprotei</taxon>
        <taxon>Thermofilales</taxon>
        <taxon>Thermofilaceae</taxon>
        <taxon>Infirmifilum</taxon>
    </lineage>
</organism>
<dbReference type="InterPro" id="IPR011004">
    <property type="entry name" value="Trimer_LpxA-like_sf"/>
</dbReference>
<evidence type="ECO:0000313" key="5">
    <source>
        <dbReference type="Proteomes" id="UP000594121"/>
    </source>
</evidence>
<comment type="similarity">
    <text evidence="1">Belongs to the transferase hexapeptide repeat family.</text>
</comment>
<gene>
    <name evidence="4" type="ORF">IG193_03245</name>
</gene>
<evidence type="ECO:0000313" key="4">
    <source>
        <dbReference type="EMBL" id="QOJ79491.1"/>
    </source>
</evidence>
<evidence type="ECO:0000259" key="2">
    <source>
        <dbReference type="Pfam" id="PF00483"/>
    </source>
</evidence>
<proteinExistence type="inferred from homology"/>